<dbReference type="Gene3D" id="3.20.20.70">
    <property type="entry name" value="Aldolase class I"/>
    <property type="match status" value="1"/>
</dbReference>
<evidence type="ECO:0000313" key="2">
    <source>
        <dbReference type="EMBL" id="HEC07928.1"/>
    </source>
</evidence>
<gene>
    <name evidence="2" type="ORF">ENJ12_13815</name>
</gene>
<dbReference type="Proteomes" id="UP000886339">
    <property type="component" value="Unassembled WGS sequence"/>
</dbReference>
<dbReference type="EMBL" id="DRLF01000479">
    <property type="protein sequence ID" value="HEC07928.1"/>
    <property type="molecule type" value="Genomic_DNA"/>
</dbReference>
<dbReference type="SUPFAM" id="SSF102114">
    <property type="entry name" value="Radical SAM enzymes"/>
    <property type="match status" value="1"/>
</dbReference>
<dbReference type="GO" id="GO:0006783">
    <property type="term" value="P:heme biosynthetic process"/>
    <property type="evidence" value="ECO:0007669"/>
    <property type="project" value="TreeGrafter"/>
</dbReference>
<dbReference type="InterPro" id="IPR058240">
    <property type="entry name" value="rSAM_sf"/>
</dbReference>
<dbReference type="InterPro" id="IPR013785">
    <property type="entry name" value="Aldolase_TIM"/>
</dbReference>
<evidence type="ECO:0000259" key="1">
    <source>
        <dbReference type="Pfam" id="PF13186"/>
    </source>
</evidence>
<name>A0A831S0X6_9GAMM</name>
<protein>
    <submittedName>
        <fullName evidence="2">Radical SAM/SPASM domain-containing protein</fullName>
    </submittedName>
</protein>
<dbReference type="PANTHER" id="PTHR11228:SF7">
    <property type="entry name" value="PQQA PEPTIDE CYCLASE"/>
    <property type="match status" value="1"/>
</dbReference>
<dbReference type="PANTHER" id="PTHR11228">
    <property type="entry name" value="RADICAL SAM DOMAIN PROTEIN"/>
    <property type="match status" value="1"/>
</dbReference>
<dbReference type="Pfam" id="PF13186">
    <property type="entry name" value="SPASM"/>
    <property type="match status" value="1"/>
</dbReference>
<organism evidence="2">
    <name type="scientific">Thiolapillus brandeum</name>
    <dbReference type="NCBI Taxonomy" id="1076588"/>
    <lineage>
        <taxon>Bacteria</taxon>
        <taxon>Pseudomonadati</taxon>
        <taxon>Pseudomonadota</taxon>
        <taxon>Gammaproteobacteria</taxon>
        <taxon>Chromatiales</taxon>
        <taxon>Sedimenticolaceae</taxon>
        <taxon>Thiolapillus</taxon>
    </lineage>
</organism>
<accession>A0A831S0X6</accession>
<dbReference type="CDD" id="cd21109">
    <property type="entry name" value="SPASM"/>
    <property type="match status" value="1"/>
</dbReference>
<comment type="caution">
    <text evidence="2">The sequence shown here is derived from an EMBL/GenBank/DDBJ whole genome shotgun (WGS) entry which is preliminary data.</text>
</comment>
<dbReference type="InterPro" id="IPR050377">
    <property type="entry name" value="Radical_SAM_PqqE_MftC-like"/>
</dbReference>
<sequence length="171" mass="20056">EHASGKPFVEWQFIVFRHNEHELEATERMAYEMGINKFTPLPAYVEDENWAATDPRYRTDLGNPERLYNCDRPWSHLNVRADGGVAPCCYTFFKKDDFGNVDDDSFMEIWNNDHFRTSRRIIARTRKKLPLEKSDIACYDCMRTGIRPSFIEVAQEVQLDTQPARQARESS</sequence>
<reference evidence="2" key="1">
    <citation type="journal article" date="2020" name="mSystems">
        <title>Genome- and Community-Level Interaction Insights into Carbon Utilization and Element Cycling Functions of Hydrothermarchaeota in Hydrothermal Sediment.</title>
        <authorList>
            <person name="Zhou Z."/>
            <person name="Liu Y."/>
            <person name="Xu W."/>
            <person name="Pan J."/>
            <person name="Luo Z.H."/>
            <person name="Li M."/>
        </authorList>
    </citation>
    <scope>NUCLEOTIDE SEQUENCE [LARGE SCALE GENOMIC DNA]</scope>
    <source>
        <strain evidence="2">HyVt-458</strain>
    </source>
</reference>
<dbReference type="AlphaFoldDB" id="A0A831S0X6"/>
<proteinExistence type="predicted"/>
<feature type="domain" description="4Fe4S-binding SPASM" evidence="1">
    <location>
        <begin position="70"/>
        <end position="141"/>
    </location>
</feature>
<dbReference type="InterPro" id="IPR023885">
    <property type="entry name" value="4Fe4S-binding_SPASM_dom"/>
</dbReference>
<feature type="non-terminal residue" evidence="2">
    <location>
        <position position="1"/>
    </location>
</feature>